<keyword evidence="2" id="KW-1185">Reference proteome</keyword>
<evidence type="ECO:0000313" key="2">
    <source>
        <dbReference type="Proteomes" id="UP000789901"/>
    </source>
</evidence>
<protein>
    <submittedName>
        <fullName evidence="1">29457_t:CDS:1</fullName>
    </submittedName>
</protein>
<proteinExistence type="predicted"/>
<gene>
    <name evidence="1" type="ORF">GMARGA_LOCUS29864</name>
</gene>
<evidence type="ECO:0000313" key="1">
    <source>
        <dbReference type="EMBL" id="CAG8828989.1"/>
    </source>
</evidence>
<comment type="caution">
    <text evidence="1">The sequence shown here is derived from an EMBL/GenBank/DDBJ whole genome shotgun (WGS) entry which is preliminary data.</text>
</comment>
<sequence>LQQCEEELAQNSISQRDACQKINSVVKKISEYEQIYLISMDNLFKNTLASNIITKLESKKAKKLEEGIVEKYDKPKRPFAAMIYSNFGNKIHSCIEYGAAYQKRRKVFIKTLAEVFVDNKAKVSLGVSAVGHTFKTIQTINEPVLVADHDFLVGSKIKLIPSVYLIIDPANSNDSFRLGQLAIFIRPKYFYNEKNKVKPVWVLLVDGGPDENPKHMKNIIHAYNPIERSIASLFEKLADITLLIDEFRSHLDSQ</sequence>
<dbReference type="EMBL" id="CAJVQB010040953">
    <property type="protein sequence ID" value="CAG8828989.1"/>
    <property type="molecule type" value="Genomic_DNA"/>
</dbReference>
<name>A0ABN7WE06_GIGMA</name>
<dbReference type="Proteomes" id="UP000789901">
    <property type="component" value="Unassembled WGS sequence"/>
</dbReference>
<reference evidence="1 2" key="1">
    <citation type="submission" date="2021-06" db="EMBL/GenBank/DDBJ databases">
        <authorList>
            <person name="Kallberg Y."/>
            <person name="Tangrot J."/>
            <person name="Rosling A."/>
        </authorList>
    </citation>
    <scope>NUCLEOTIDE SEQUENCE [LARGE SCALE GENOMIC DNA]</scope>
    <source>
        <strain evidence="1 2">120-4 pot B 10/14</strain>
    </source>
</reference>
<feature type="non-terminal residue" evidence="1">
    <location>
        <position position="1"/>
    </location>
</feature>
<organism evidence="1 2">
    <name type="scientific">Gigaspora margarita</name>
    <dbReference type="NCBI Taxonomy" id="4874"/>
    <lineage>
        <taxon>Eukaryota</taxon>
        <taxon>Fungi</taxon>
        <taxon>Fungi incertae sedis</taxon>
        <taxon>Mucoromycota</taxon>
        <taxon>Glomeromycotina</taxon>
        <taxon>Glomeromycetes</taxon>
        <taxon>Diversisporales</taxon>
        <taxon>Gigasporaceae</taxon>
        <taxon>Gigaspora</taxon>
    </lineage>
</organism>
<accession>A0ABN7WE06</accession>